<dbReference type="SUPFAM" id="SSF53187">
    <property type="entry name" value="Zn-dependent exopeptidases"/>
    <property type="match status" value="1"/>
</dbReference>
<accession>A0AAP9IEX9</accession>
<dbReference type="Proteomes" id="UP001617714">
    <property type="component" value="Unassembled WGS sequence"/>
</dbReference>
<dbReference type="AlphaFoldDB" id="A0AAP9IEX9"/>
<evidence type="ECO:0000313" key="3">
    <source>
        <dbReference type="EMBL" id="MFJ5321836.1"/>
    </source>
</evidence>
<reference evidence="5" key="1">
    <citation type="submission" date="2019-11" db="EMBL/GenBank/DDBJ databases">
        <authorList>
            <person name="Jee S."/>
        </authorList>
    </citation>
    <scope>NUCLEOTIDE SEQUENCE [LARGE SCALE GENOMIC DNA]</scope>
    <source>
        <strain evidence="5">PZ1</strain>
    </source>
</reference>
<dbReference type="EMBL" id="JBIXKD010000009">
    <property type="protein sequence ID" value="MFJ5321836.1"/>
    <property type="molecule type" value="Genomic_DNA"/>
</dbReference>
<dbReference type="Gene3D" id="3.40.630.10">
    <property type="entry name" value="Zn peptidases"/>
    <property type="match status" value="1"/>
</dbReference>
<dbReference type="Pfam" id="PF01546">
    <property type="entry name" value="Peptidase_M20"/>
    <property type="match status" value="1"/>
</dbReference>
<dbReference type="Proteomes" id="UP000464054">
    <property type="component" value="Chromosome"/>
</dbReference>
<proteinExistence type="predicted"/>
<evidence type="ECO:0000256" key="2">
    <source>
        <dbReference type="ARBA" id="ARBA00023285"/>
    </source>
</evidence>
<reference evidence="3 6" key="3">
    <citation type="submission" date="2024-10" db="EMBL/GenBank/DDBJ databases">
        <authorList>
            <person name="Lu C.-H."/>
        </authorList>
    </citation>
    <scope>NUCLEOTIDE SEQUENCE [LARGE SCALE GENOMIC DNA]</scope>
    <source>
        <strain evidence="3 6">22QBSP01-2</strain>
    </source>
</reference>
<dbReference type="RefSeq" id="WP_161546657.1">
    <property type="nucleotide sequence ID" value="NZ_CP046377.1"/>
</dbReference>
<evidence type="ECO:0000313" key="5">
    <source>
        <dbReference type="Proteomes" id="UP000464054"/>
    </source>
</evidence>
<dbReference type="PANTHER" id="PTHR43808">
    <property type="entry name" value="ACETYLORNITHINE DEACETYLASE"/>
    <property type="match status" value="1"/>
</dbReference>
<protein>
    <submittedName>
        <fullName evidence="4">M20/M25/M40 family metallo-hydrolase</fullName>
    </submittedName>
</protein>
<reference evidence="4" key="2">
    <citation type="journal article" date="2022" name="Plant Pathol J">
        <title>Comparative Genomic Analysis of Pathogenic Factors of Pectobacterium Species Isolated in South Korea Using Whole-Genome Sequencing.</title>
        <authorList>
            <person name="Jee S."/>
            <person name="Kang I.J."/>
            <person name="Bak G."/>
            <person name="Kang S."/>
            <person name="Lee J."/>
            <person name="Heu S."/>
            <person name="Hwang I."/>
        </authorList>
    </citation>
    <scope>NUCLEOTIDE SEQUENCE</scope>
    <source>
        <strain evidence="4">PZ1</strain>
    </source>
</reference>
<gene>
    <name evidence="3" type="ORF">ACIPSN_10790</name>
    <name evidence="4" type="ORF">GMX10_03370</name>
</gene>
<keyword evidence="2" id="KW-0170">Cobalt</keyword>
<dbReference type="Gene3D" id="3.30.70.360">
    <property type="match status" value="1"/>
</dbReference>
<name>A0AAP9IEX9_9GAMM</name>
<organism evidence="4 5">
    <name type="scientific">Pectobacterium parvum</name>
    <dbReference type="NCBI Taxonomy" id="2778550"/>
    <lineage>
        <taxon>Bacteria</taxon>
        <taxon>Pseudomonadati</taxon>
        <taxon>Pseudomonadota</taxon>
        <taxon>Gammaproteobacteria</taxon>
        <taxon>Enterobacterales</taxon>
        <taxon>Pectobacteriaceae</taxon>
        <taxon>Pectobacterium</taxon>
    </lineage>
</organism>
<keyword evidence="1" id="KW-0378">Hydrolase</keyword>
<evidence type="ECO:0000313" key="4">
    <source>
        <dbReference type="EMBL" id="QHQ23224.1"/>
    </source>
</evidence>
<dbReference type="GO" id="GO:0016787">
    <property type="term" value="F:hydrolase activity"/>
    <property type="evidence" value="ECO:0007669"/>
    <property type="project" value="InterPro"/>
</dbReference>
<sequence>MQNNNVKYIPDLSFSLNLATSLIECYPAFGLPGQKKAQEIVCNTLQEIGCDQLFWDEFCADDLSHLKDYVDVSCFGDIFENYQNLTRYNVVAVFDSFSPGPTLILNGHIDVDYVYDEALWTVTDGWRKPFILNNRLYGRGSTDMLMGLVSNILIGKWLAENRTKWTGKVVIVSVIDEEVGGNGTLRSLEFLKCRNLLSAKTECLISEPSDGRMCIESLGFVHCILQAKALPIHMGVATPENNAFWKLCKALKCLEEKYSTSGFRFNLGIIGGGKEAAIPLGSCKAECTIFYPCSFLLDNLKTEIELICSTMDVSCYFSSFNFEGASYEISSLAKNILNKSNTDSSAFSSDSSLFPSPCDARLYKEYNIPTVIFGPGYLKDAHSIDESICLKQWQEIHCLTLSGCVRYLNDY</sequence>
<dbReference type="EMBL" id="CP046377">
    <property type="protein sequence ID" value="QHQ23224.1"/>
    <property type="molecule type" value="Genomic_DNA"/>
</dbReference>
<keyword evidence="6" id="KW-1185">Reference proteome</keyword>
<evidence type="ECO:0000256" key="1">
    <source>
        <dbReference type="ARBA" id="ARBA00022801"/>
    </source>
</evidence>
<evidence type="ECO:0000313" key="6">
    <source>
        <dbReference type="Proteomes" id="UP001617714"/>
    </source>
</evidence>
<dbReference type="InterPro" id="IPR050072">
    <property type="entry name" value="Peptidase_M20A"/>
</dbReference>
<dbReference type="InterPro" id="IPR002933">
    <property type="entry name" value="Peptidase_M20"/>
</dbReference>